<evidence type="ECO:0000313" key="1">
    <source>
        <dbReference type="EMBL" id="QJC27389.1"/>
    </source>
</evidence>
<keyword evidence="2" id="KW-1185">Reference proteome</keyword>
<evidence type="ECO:0008006" key="3">
    <source>
        <dbReference type="Google" id="ProtNLM"/>
    </source>
</evidence>
<dbReference type="EMBL" id="CP046391">
    <property type="protein sequence ID" value="QJC27389.1"/>
    <property type="molecule type" value="Genomic_DNA"/>
</dbReference>
<gene>
    <name evidence="1" type="ORF">ANPL_01400</name>
</gene>
<organism evidence="1 2">
    <name type="scientific">Anaplasma platys</name>
    <dbReference type="NCBI Taxonomy" id="949"/>
    <lineage>
        <taxon>Bacteria</taxon>
        <taxon>Pseudomonadati</taxon>
        <taxon>Pseudomonadota</taxon>
        <taxon>Alphaproteobacteria</taxon>
        <taxon>Rickettsiales</taxon>
        <taxon>Anaplasmataceae</taxon>
        <taxon>Anaplasma</taxon>
    </lineage>
</organism>
<evidence type="ECO:0000313" key="2">
    <source>
        <dbReference type="Proteomes" id="UP000500930"/>
    </source>
</evidence>
<dbReference type="RefSeq" id="WP_169193034.1">
    <property type="nucleotide sequence ID" value="NZ_CP046391.1"/>
</dbReference>
<dbReference type="KEGG" id="aplt:ANPL_01400"/>
<dbReference type="InterPro" id="IPR007922">
    <property type="entry name" value="DciA-like"/>
</dbReference>
<protein>
    <recommendedName>
        <fullName evidence="3">DUF721 domain-containing protein</fullName>
    </recommendedName>
</protein>
<name>A0A858PXU2_9RICK</name>
<accession>A0A858PXU2</accession>
<proteinExistence type="predicted"/>
<dbReference type="Pfam" id="PF05258">
    <property type="entry name" value="DciA"/>
    <property type="match status" value="1"/>
</dbReference>
<dbReference type="AlphaFoldDB" id="A0A858PXU2"/>
<sequence>MNVYTSRRRGYKNARLIIEDFVLRRCGLWSVNKIEVKIFLNWRAIVGDSVADIAFPKRVIFTGNSSGTLYLRVNSGGHATFLQYAVPCIIEKLSVYFGFKVINSIKIIQ</sequence>
<dbReference type="Proteomes" id="UP000500930">
    <property type="component" value="Chromosome"/>
</dbReference>
<reference evidence="1 2" key="1">
    <citation type="journal article" date="2020" name="Pathogens">
        <title>First Whole Genome Sequence of Anaplasma platys, an Obligate Intracellular Rickettsial Pathogen of Dogs.</title>
        <authorList>
            <person name="Llanes A."/>
            <person name="Rajeev S."/>
        </authorList>
    </citation>
    <scope>NUCLEOTIDE SEQUENCE [LARGE SCALE GENOMIC DNA]</scope>
    <source>
        <strain evidence="1 2">S3</strain>
    </source>
</reference>